<name>A0ABN2JU62_9MICO</name>
<evidence type="ECO:0008006" key="4">
    <source>
        <dbReference type="Google" id="ProtNLM"/>
    </source>
</evidence>
<keyword evidence="1" id="KW-1133">Transmembrane helix</keyword>
<keyword evidence="1" id="KW-0812">Transmembrane</keyword>
<feature type="transmembrane region" description="Helical" evidence="1">
    <location>
        <begin position="20"/>
        <end position="38"/>
    </location>
</feature>
<evidence type="ECO:0000313" key="2">
    <source>
        <dbReference type="EMBL" id="GAA1739156.1"/>
    </source>
</evidence>
<comment type="caution">
    <text evidence="2">The sequence shown here is derived from an EMBL/GenBank/DDBJ whole genome shotgun (WGS) entry which is preliminary data.</text>
</comment>
<organism evidence="2 3">
    <name type="scientific">Isoptericola hypogeus</name>
    <dbReference type="NCBI Taxonomy" id="300179"/>
    <lineage>
        <taxon>Bacteria</taxon>
        <taxon>Bacillati</taxon>
        <taxon>Actinomycetota</taxon>
        <taxon>Actinomycetes</taxon>
        <taxon>Micrococcales</taxon>
        <taxon>Promicromonosporaceae</taxon>
        <taxon>Isoptericola</taxon>
    </lineage>
</organism>
<dbReference type="Proteomes" id="UP001501138">
    <property type="component" value="Unassembled WGS sequence"/>
</dbReference>
<reference evidence="2 3" key="1">
    <citation type="journal article" date="2019" name="Int. J. Syst. Evol. Microbiol.">
        <title>The Global Catalogue of Microorganisms (GCM) 10K type strain sequencing project: providing services to taxonomists for standard genome sequencing and annotation.</title>
        <authorList>
            <consortium name="The Broad Institute Genomics Platform"/>
            <consortium name="The Broad Institute Genome Sequencing Center for Infectious Disease"/>
            <person name="Wu L."/>
            <person name="Ma J."/>
        </authorList>
    </citation>
    <scope>NUCLEOTIDE SEQUENCE [LARGE SCALE GENOMIC DNA]</scope>
    <source>
        <strain evidence="2 3">JCM 15589</strain>
    </source>
</reference>
<proteinExistence type="predicted"/>
<keyword evidence="3" id="KW-1185">Reference proteome</keyword>
<sequence>MDRYPSALAPTRDTAPRRIAEVVGAAGLSSILALALSTSPVQPAFWWIAGGLTGLAAVVVICDEVRLFRFDAHAWSTDQWHLLRENEYRRRQGIFLTHGAEPTTSPDGDDGRPWWTVSVQLVQHRDGPLSAGTVKEVEYSFGRNFTEGPVKVQSPQDDFRYETDLHGPLLLLARVVFKNRWKRPLIVERYINLPE</sequence>
<keyword evidence="1" id="KW-0472">Membrane</keyword>
<evidence type="ECO:0000256" key="1">
    <source>
        <dbReference type="SAM" id="Phobius"/>
    </source>
</evidence>
<feature type="transmembrane region" description="Helical" evidence="1">
    <location>
        <begin position="44"/>
        <end position="62"/>
    </location>
</feature>
<gene>
    <name evidence="2" type="ORF">GCM10009809_38230</name>
</gene>
<dbReference type="RefSeq" id="WP_344250433.1">
    <property type="nucleotide sequence ID" value="NZ_BAAAPM010000009.1"/>
</dbReference>
<dbReference type="EMBL" id="BAAAPM010000009">
    <property type="protein sequence ID" value="GAA1739156.1"/>
    <property type="molecule type" value="Genomic_DNA"/>
</dbReference>
<protein>
    <recommendedName>
        <fullName evidence="4">SMODS-associating 2TM beta-strand rich effector domain-containing protein</fullName>
    </recommendedName>
</protein>
<accession>A0ABN2JU62</accession>
<evidence type="ECO:0000313" key="3">
    <source>
        <dbReference type="Proteomes" id="UP001501138"/>
    </source>
</evidence>